<gene>
    <name evidence="1" type="ORF">BV22DRAFT_1121322</name>
</gene>
<dbReference type="Proteomes" id="UP000790709">
    <property type="component" value="Unassembled WGS sequence"/>
</dbReference>
<comment type="caution">
    <text evidence="1">The sequence shown here is derived from an EMBL/GenBank/DDBJ whole genome shotgun (WGS) entry which is preliminary data.</text>
</comment>
<evidence type="ECO:0000313" key="2">
    <source>
        <dbReference type="Proteomes" id="UP000790709"/>
    </source>
</evidence>
<reference evidence="1" key="1">
    <citation type="journal article" date="2021" name="New Phytol.">
        <title>Evolutionary innovations through gain and loss of genes in the ectomycorrhizal Boletales.</title>
        <authorList>
            <person name="Wu G."/>
            <person name="Miyauchi S."/>
            <person name="Morin E."/>
            <person name="Kuo A."/>
            <person name="Drula E."/>
            <person name="Varga T."/>
            <person name="Kohler A."/>
            <person name="Feng B."/>
            <person name="Cao Y."/>
            <person name="Lipzen A."/>
            <person name="Daum C."/>
            <person name="Hundley H."/>
            <person name="Pangilinan J."/>
            <person name="Johnson J."/>
            <person name="Barry K."/>
            <person name="LaButti K."/>
            <person name="Ng V."/>
            <person name="Ahrendt S."/>
            <person name="Min B."/>
            <person name="Choi I.G."/>
            <person name="Park H."/>
            <person name="Plett J.M."/>
            <person name="Magnuson J."/>
            <person name="Spatafora J.W."/>
            <person name="Nagy L.G."/>
            <person name="Henrissat B."/>
            <person name="Grigoriev I.V."/>
            <person name="Yang Z.L."/>
            <person name="Xu J."/>
            <person name="Martin F.M."/>
        </authorList>
    </citation>
    <scope>NUCLEOTIDE SEQUENCE</scope>
    <source>
        <strain evidence="1">KUC20120723A-06</strain>
    </source>
</reference>
<dbReference type="EMBL" id="MU266476">
    <property type="protein sequence ID" value="KAH7922672.1"/>
    <property type="molecule type" value="Genomic_DNA"/>
</dbReference>
<proteinExistence type="predicted"/>
<accession>A0ACB8BAG7</accession>
<organism evidence="1 2">
    <name type="scientific">Leucogyrophana mollusca</name>
    <dbReference type="NCBI Taxonomy" id="85980"/>
    <lineage>
        <taxon>Eukaryota</taxon>
        <taxon>Fungi</taxon>
        <taxon>Dikarya</taxon>
        <taxon>Basidiomycota</taxon>
        <taxon>Agaricomycotina</taxon>
        <taxon>Agaricomycetes</taxon>
        <taxon>Agaricomycetidae</taxon>
        <taxon>Boletales</taxon>
        <taxon>Boletales incertae sedis</taxon>
        <taxon>Leucogyrophana</taxon>
    </lineage>
</organism>
<evidence type="ECO:0000313" key="1">
    <source>
        <dbReference type="EMBL" id="KAH7922672.1"/>
    </source>
</evidence>
<name>A0ACB8BAG7_9AGAM</name>
<keyword evidence="2" id="KW-1185">Reference proteome</keyword>
<protein>
    <submittedName>
        <fullName evidence="1">Uncharacterized protein</fullName>
    </submittedName>
</protein>
<sequence>MSPAAPRWLTALSTALEKEAKVPKHLGGVFQLATIDPGPPPTARVRSCIHRELLTSAKSPALPLLLTTTDIRTPKVAQLGANDRAEGVFWTESTQEQFRVTGRAALVPSPTEERGPKVEATVMGADYDWEAKRRAVFDSLSGHMRASWCRPTPGTPLASYDDAKEWPETVPRLSEAESESDKRNVQTALGNFALVIIEPTEVDYVELGSVPQRRTRFVWKGEGEGWAEQIVVP</sequence>